<dbReference type="InParanoid" id="A0A1S3H164"/>
<proteinExistence type="inferred from homology"/>
<dbReference type="PANTHER" id="PTHR15367">
    <property type="entry name" value="DNA-DIRECTED RNA POLYMERASE III"/>
    <property type="match status" value="1"/>
</dbReference>
<dbReference type="PANTHER" id="PTHR15367:SF2">
    <property type="entry name" value="DNA-DIRECTED RNA POLYMERASE III SUBUNIT"/>
    <property type="match status" value="1"/>
</dbReference>
<dbReference type="FunCoup" id="A0A1S3H164">
    <property type="interactions" value="317"/>
</dbReference>
<comment type="function">
    <text evidence="4">DNA-dependent RNA polymerase catalyzes the transcription of DNA into RNA using the four ribonucleoside triphosphates as substrates. Specific peripheric component of RNA polymerase III which synthesizes small RNAs, such as 5S rRNA and tRNAs.</text>
</comment>
<sequence length="224" mass="25788">MAGRGRGRGRGGGKGMSFSVETLGFGRGEALPAPTLQPPPLFPPLEFKPVALTTGEEMDYILALKQEFRATMKELPYYVKAQEKKKDIERYTDKYQTGQQDSSINWEPDWKRFPKELKIRVRKAAKIQAVVRPSLPKKTISRKADKDVLQTLEELEKKAVEIDAEKDEEDEEEKKEEDGEQEEEEEYDEEDLEEETDYNLNYFDNGEGYGMEDEDDNLDDGPTY</sequence>
<keyword evidence="6" id="KW-1185">Reference proteome</keyword>
<dbReference type="AlphaFoldDB" id="A0A1S3H164"/>
<gene>
    <name evidence="7" type="primary">LOC106151188</name>
</gene>
<dbReference type="RefSeq" id="XP_013379748.1">
    <property type="nucleotide sequence ID" value="XM_013524294.1"/>
</dbReference>
<dbReference type="GeneID" id="106151188"/>
<comment type="subcellular location">
    <subcellularLocation>
        <location evidence="1 4">Nucleus</location>
    </subcellularLocation>
</comment>
<evidence type="ECO:0000256" key="5">
    <source>
        <dbReference type="SAM" id="MobiDB-lite"/>
    </source>
</evidence>
<dbReference type="GO" id="GO:0005666">
    <property type="term" value="C:RNA polymerase III complex"/>
    <property type="evidence" value="ECO:0007669"/>
    <property type="project" value="UniProtKB-UniRule"/>
</dbReference>
<accession>A0A1S3H164</accession>
<name>A0A1S3H164_LINAN</name>
<evidence type="ECO:0000256" key="3">
    <source>
        <dbReference type="ARBA" id="ARBA00023242"/>
    </source>
</evidence>
<evidence type="ECO:0000256" key="2">
    <source>
        <dbReference type="ARBA" id="ARBA00008352"/>
    </source>
</evidence>
<comment type="similarity">
    <text evidence="2 4">Belongs to the eukaryotic RPC7 RNA polymerase subunit family.</text>
</comment>
<dbReference type="STRING" id="7574.A0A1S3H164"/>
<feature type="region of interest" description="Disordered" evidence="5">
    <location>
        <begin position="1"/>
        <end position="20"/>
    </location>
</feature>
<comment type="subunit">
    <text evidence="4">Component of the RNA polymerase III (Pol III) complex.</text>
</comment>
<organism evidence="6 7">
    <name type="scientific">Lingula anatina</name>
    <name type="common">Brachiopod</name>
    <name type="synonym">Lingula unguis</name>
    <dbReference type="NCBI Taxonomy" id="7574"/>
    <lineage>
        <taxon>Eukaryota</taxon>
        <taxon>Metazoa</taxon>
        <taxon>Spiralia</taxon>
        <taxon>Lophotrochozoa</taxon>
        <taxon>Brachiopoda</taxon>
        <taxon>Linguliformea</taxon>
        <taxon>Lingulata</taxon>
        <taxon>Lingulida</taxon>
        <taxon>Linguloidea</taxon>
        <taxon>Lingulidae</taxon>
        <taxon>Lingula</taxon>
    </lineage>
</organism>
<evidence type="ECO:0000313" key="7">
    <source>
        <dbReference type="RefSeq" id="XP_013379748.1"/>
    </source>
</evidence>
<feature type="compositionally biased region" description="Acidic residues" evidence="5">
    <location>
        <begin position="164"/>
        <end position="197"/>
    </location>
</feature>
<dbReference type="KEGG" id="lak:106151188"/>
<dbReference type="InterPro" id="IPR024661">
    <property type="entry name" value="RNA_pol_III_Rpc31"/>
</dbReference>
<feature type="region of interest" description="Disordered" evidence="5">
    <location>
        <begin position="156"/>
        <end position="224"/>
    </location>
</feature>
<protein>
    <recommendedName>
        <fullName evidence="4">DNA-directed RNA polymerase III subunit</fullName>
    </recommendedName>
</protein>
<dbReference type="Proteomes" id="UP000085678">
    <property type="component" value="Unplaced"/>
</dbReference>
<reference evidence="7" key="1">
    <citation type="submission" date="2025-08" db="UniProtKB">
        <authorList>
            <consortium name="RefSeq"/>
        </authorList>
    </citation>
    <scope>IDENTIFICATION</scope>
    <source>
        <tissue evidence="7">Gonads</tissue>
    </source>
</reference>
<evidence type="ECO:0000256" key="1">
    <source>
        <dbReference type="ARBA" id="ARBA00004123"/>
    </source>
</evidence>
<dbReference type="PIRSF" id="PIRSF000777">
    <property type="entry name" value="RNA_polIII_C31"/>
    <property type="match status" value="1"/>
</dbReference>
<evidence type="ECO:0000256" key="4">
    <source>
        <dbReference type="PIRNR" id="PIRNR000777"/>
    </source>
</evidence>
<dbReference type="GO" id="GO:0006383">
    <property type="term" value="P:transcription by RNA polymerase III"/>
    <property type="evidence" value="ECO:0007669"/>
    <property type="project" value="UniProtKB-UniRule"/>
</dbReference>
<evidence type="ECO:0000313" key="6">
    <source>
        <dbReference type="Proteomes" id="UP000085678"/>
    </source>
</evidence>
<keyword evidence="3 4" id="KW-0539">Nucleus</keyword>
<dbReference type="OrthoDB" id="5377312at2759"/>
<feature type="compositionally biased region" description="Basic residues" evidence="5">
    <location>
        <begin position="1"/>
        <end position="11"/>
    </location>
</feature>
<dbReference type="Pfam" id="PF11705">
    <property type="entry name" value="RNA_pol_3_Rpc31"/>
    <property type="match status" value="1"/>
</dbReference>
<feature type="compositionally biased region" description="Acidic residues" evidence="5">
    <location>
        <begin position="210"/>
        <end position="224"/>
    </location>
</feature>